<dbReference type="GO" id="GO:0051536">
    <property type="term" value="F:iron-sulfur cluster binding"/>
    <property type="evidence" value="ECO:0007669"/>
    <property type="project" value="InterPro"/>
</dbReference>
<evidence type="ECO:0000313" key="2">
    <source>
        <dbReference type="EMBL" id="SDF39395.1"/>
    </source>
</evidence>
<feature type="domain" description="NIF system FeS cluster assembly NifU N-terminal" evidence="1">
    <location>
        <begin position="20"/>
        <end position="101"/>
    </location>
</feature>
<evidence type="ECO:0000259" key="1">
    <source>
        <dbReference type="Pfam" id="PF01592"/>
    </source>
</evidence>
<accession>A0A8G2BFI0</accession>
<keyword evidence="3" id="KW-1185">Reference proteome</keyword>
<proteinExistence type="predicted"/>
<dbReference type="RefSeq" id="WP_051245017.1">
    <property type="nucleotide sequence ID" value="NZ_FNBW01000003.1"/>
</dbReference>
<dbReference type="GO" id="GO:0016226">
    <property type="term" value="P:iron-sulfur cluster assembly"/>
    <property type="evidence" value="ECO:0007669"/>
    <property type="project" value="InterPro"/>
</dbReference>
<gene>
    <name evidence="2" type="ORF">SAMN05660686_01141</name>
</gene>
<organism evidence="2 3">
    <name type="scientific">Thalassobaculum litoreum DSM 18839</name>
    <dbReference type="NCBI Taxonomy" id="1123362"/>
    <lineage>
        <taxon>Bacteria</taxon>
        <taxon>Pseudomonadati</taxon>
        <taxon>Pseudomonadota</taxon>
        <taxon>Alphaproteobacteria</taxon>
        <taxon>Rhodospirillales</taxon>
        <taxon>Thalassobaculaceae</taxon>
        <taxon>Thalassobaculum</taxon>
    </lineage>
</organism>
<dbReference type="AlphaFoldDB" id="A0A8G2BFI0"/>
<dbReference type="CDD" id="cd06664">
    <property type="entry name" value="IscU_like"/>
    <property type="match status" value="1"/>
</dbReference>
<dbReference type="Pfam" id="PF01592">
    <property type="entry name" value="NifU_N"/>
    <property type="match status" value="1"/>
</dbReference>
<evidence type="ECO:0000313" key="3">
    <source>
        <dbReference type="Proteomes" id="UP000198615"/>
    </source>
</evidence>
<dbReference type="Gene3D" id="3.90.1010.10">
    <property type="match status" value="1"/>
</dbReference>
<reference evidence="2 3" key="1">
    <citation type="submission" date="2016-10" db="EMBL/GenBank/DDBJ databases">
        <authorList>
            <person name="Varghese N."/>
            <person name="Submissions S."/>
        </authorList>
    </citation>
    <scope>NUCLEOTIDE SEQUENCE [LARGE SCALE GENOMIC DNA]</scope>
    <source>
        <strain evidence="2 3">DSM 18839</strain>
    </source>
</reference>
<dbReference type="EMBL" id="FNBW01000003">
    <property type="protein sequence ID" value="SDF39395.1"/>
    <property type="molecule type" value="Genomic_DNA"/>
</dbReference>
<comment type="caution">
    <text evidence="2">The sequence shown here is derived from an EMBL/GenBank/DDBJ whole genome shotgun (WGS) entry which is preliminary data.</text>
</comment>
<dbReference type="Proteomes" id="UP000198615">
    <property type="component" value="Unassembled WGS sequence"/>
</dbReference>
<dbReference type="GO" id="GO:0005506">
    <property type="term" value="F:iron ion binding"/>
    <property type="evidence" value="ECO:0007669"/>
    <property type="project" value="InterPro"/>
</dbReference>
<dbReference type="InterPro" id="IPR002871">
    <property type="entry name" value="NIF_FeS_clus_asmbl_NifU_N"/>
</dbReference>
<name>A0A8G2BFI0_9PROT</name>
<dbReference type="OrthoDB" id="7857113at2"/>
<protein>
    <submittedName>
        <fullName evidence="2">NifU homolog involved in Fe-S cluster formation</fullName>
    </submittedName>
</protein>
<sequence>MAAQSSTPAPTLAPTLDSVYQDRLLDLADTIARDGHVVAAPDAETSAVSRACGSRVAIQVRFDGDTVADYGQRVEACALGSAAASAVGGAVVGASVAEVRAAAITLEAMLKRDGPAPDGRFEALSALLPAKAFTNRHASILLTFRALEKAFKATGR</sequence>
<dbReference type="SUPFAM" id="SSF82649">
    <property type="entry name" value="SufE/NifU"/>
    <property type="match status" value="1"/>
</dbReference>